<evidence type="ECO:0000313" key="3">
    <source>
        <dbReference type="EMBL" id="KAF7817436.1"/>
    </source>
</evidence>
<feature type="compositionally biased region" description="Low complexity" evidence="1">
    <location>
        <begin position="191"/>
        <end position="203"/>
    </location>
</feature>
<feature type="transmembrane region" description="Helical" evidence="2">
    <location>
        <begin position="153"/>
        <end position="185"/>
    </location>
</feature>
<evidence type="ECO:0000313" key="4">
    <source>
        <dbReference type="Proteomes" id="UP000634136"/>
    </source>
</evidence>
<evidence type="ECO:0000256" key="2">
    <source>
        <dbReference type="SAM" id="Phobius"/>
    </source>
</evidence>
<keyword evidence="4" id="KW-1185">Reference proteome</keyword>
<sequence>MLNHFACGTFHREEEEDDPYSYLRSPRKSRSRSHSKNPYSTRGLDEFYALLADLDQKRQQIYSQMRPQDISIVRFVSSKSNTNDFVPIIVKVKNKEQKHRSEELKVRHVSSNTQAVDKCAVEVESTGGEKQPMKKQSSCYCWNHVHMWRRPSLYLPVLVIFILALLTVCGRSFATLCTCILWYIVTAVKDSSSSSSSSTSTKSTNKKKHYTRGMSEKMPTHSEESRRKLDRLKSCVIWALKVLAKQIASLDWTPNSPSLRNSYNRAIQSLRWRNPRSQIRSVPVATGSSRLRFLRCLSRLISRSSSGTVMGTESEGQAKRETEGRRRDTHDRERERRNMGLCFGCFGGGNKRMTKEEERLASEEARARAAEAAQKRGEGNLCVHSLELAGKEIVKILQQHEMHSNKERKSNLQTPNKVADGLRLGNLSAGESTVYCITNGRFSHIPCAAIFPSSKDEQMVFIALAPSVKYVVFHTKICFSLFEKNPRWKEIKGSFQN</sequence>
<evidence type="ECO:0000256" key="1">
    <source>
        <dbReference type="SAM" id="MobiDB-lite"/>
    </source>
</evidence>
<feature type="compositionally biased region" description="Basic and acidic residues" evidence="1">
    <location>
        <begin position="316"/>
        <end position="334"/>
    </location>
</feature>
<feature type="region of interest" description="Disordered" evidence="1">
    <location>
        <begin position="16"/>
        <end position="38"/>
    </location>
</feature>
<dbReference type="InterPro" id="IPR045880">
    <property type="entry name" value="ZCF37"/>
</dbReference>
<organism evidence="3 4">
    <name type="scientific">Senna tora</name>
    <dbReference type="NCBI Taxonomy" id="362788"/>
    <lineage>
        <taxon>Eukaryota</taxon>
        <taxon>Viridiplantae</taxon>
        <taxon>Streptophyta</taxon>
        <taxon>Embryophyta</taxon>
        <taxon>Tracheophyta</taxon>
        <taxon>Spermatophyta</taxon>
        <taxon>Magnoliopsida</taxon>
        <taxon>eudicotyledons</taxon>
        <taxon>Gunneridae</taxon>
        <taxon>Pentapetalae</taxon>
        <taxon>rosids</taxon>
        <taxon>fabids</taxon>
        <taxon>Fabales</taxon>
        <taxon>Fabaceae</taxon>
        <taxon>Caesalpinioideae</taxon>
        <taxon>Cassia clade</taxon>
        <taxon>Senna</taxon>
    </lineage>
</organism>
<accession>A0A834T959</accession>
<feature type="region of interest" description="Disordered" evidence="1">
    <location>
        <begin position="191"/>
        <end position="226"/>
    </location>
</feature>
<reference evidence="3" key="1">
    <citation type="submission" date="2020-09" db="EMBL/GenBank/DDBJ databases">
        <title>Genome-Enabled Discovery of Anthraquinone Biosynthesis in Senna tora.</title>
        <authorList>
            <person name="Kang S.-H."/>
            <person name="Pandey R.P."/>
            <person name="Lee C.-M."/>
            <person name="Sim J.-S."/>
            <person name="Jeong J.-T."/>
            <person name="Choi B.-S."/>
            <person name="Jung M."/>
            <person name="Ginzburg D."/>
            <person name="Zhao K."/>
            <person name="Won S.Y."/>
            <person name="Oh T.-J."/>
            <person name="Yu Y."/>
            <person name="Kim N.-H."/>
            <person name="Lee O.R."/>
            <person name="Lee T.-H."/>
            <person name="Bashyal P."/>
            <person name="Kim T.-S."/>
            <person name="Lee W.-H."/>
            <person name="Kawkins C."/>
            <person name="Kim C.-K."/>
            <person name="Kim J.S."/>
            <person name="Ahn B.O."/>
            <person name="Rhee S.Y."/>
            <person name="Sohng J.K."/>
        </authorList>
    </citation>
    <scope>NUCLEOTIDE SEQUENCE</scope>
    <source>
        <tissue evidence="3">Leaf</tissue>
    </source>
</reference>
<gene>
    <name evidence="3" type="ORF">G2W53_031405</name>
</gene>
<dbReference type="PANTHER" id="PTHR35275:SF1">
    <property type="entry name" value="OS07G0585900 PROTEIN"/>
    <property type="match status" value="1"/>
</dbReference>
<protein>
    <submittedName>
        <fullName evidence="3">Uncharacterized protein</fullName>
    </submittedName>
</protein>
<feature type="region of interest" description="Disordered" evidence="1">
    <location>
        <begin position="305"/>
        <end position="334"/>
    </location>
</feature>
<comment type="caution">
    <text evidence="3">The sequence shown here is derived from an EMBL/GenBank/DDBJ whole genome shotgun (WGS) entry which is preliminary data.</text>
</comment>
<keyword evidence="2" id="KW-0812">Transmembrane</keyword>
<keyword evidence="2" id="KW-0472">Membrane</keyword>
<feature type="compositionally biased region" description="Basic residues" evidence="1">
    <location>
        <begin position="25"/>
        <end position="35"/>
    </location>
</feature>
<name>A0A834T959_9FABA</name>
<feature type="compositionally biased region" description="Basic and acidic residues" evidence="1">
    <location>
        <begin position="214"/>
        <end position="226"/>
    </location>
</feature>
<keyword evidence="2" id="KW-1133">Transmembrane helix</keyword>
<dbReference type="Proteomes" id="UP000634136">
    <property type="component" value="Unassembled WGS sequence"/>
</dbReference>
<dbReference type="AlphaFoldDB" id="A0A834T959"/>
<dbReference type="OrthoDB" id="1932497at2759"/>
<proteinExistence type="predicted"/>
<dbReference type="EMBL" id="JAAIUW010000009">
    <property type="protein sequence ID" value="KAF7817436.1"/>
    <property type="molecule type" value="Genomic_DNA"/>
</dbReference>
<dbReference type="PANTHER" id="PTHR35275">
    <property type="entry name" value="ZCF37"/>
    <property type="match status" value="1"/>
</dbReference>